<evidence type="ECO:0000313" key="1">
    <source>
        <dbReference type="EMBL" id="DAZ93845.1"/>
    </source>
</evidence>
<feature type="non-terminal residue" evidence="1">
    <location>
        <position position="105"/>
    </location>
</feature>
<dbReference type="AlphaFoldDB" id="A0AAV2YF80"/>
<dbReference type="Proteomes" id="UP001146120">
    <property type="component" value="Unassembled WGS sequence"/>
</dbReference>
<keyword evidence="2" id="KW-1185">Reference proteome</keyword>
<dbReference type="EMBL" id="DAKRPA010000287">
    <property type="protein sequence ID" value="DAZ93845.1"/>
    <property type="molecule type" value="Genomic_DNA"/>
</dbReference>
<proteinExistence type="predicted"/>
<reference evidence="1" key="1">
    <citation type="submission" date="2022-11" db="EMBL/GenBank/DDBJ databases">
        <authorList>
            <person name="Morgan W.R."/>
            <person name="Tartar A."/>
        </authorList>
    </citation>
    <scope>NUCLEOTIDE SEQUENCE</scope>
    <source>
        <strain evidence="1">ARSEF 373</strain>
    </source>
</reference>
<comment type="caution">
    <text evidence="1">The sequence shown here is derived from an EMBL/GenBank/DDBJ whole genome shotgun (WGS) entry which is preliminary data.</text>
</comment>
<sequence>MMHAFGDASGLKPNFTKSVALKLHPSATTEFQRIAFRLPTEPTRYLGIQVGLRVEESAKWDIYLHQLVTRLALASRKTTDVRQRAHLVRAIVIPKLTFVLRHEWP</sequence>
<organism evidence="1 2">
    <name type="scientific">Lagenidium giganteum</name>
    <dbReference type="NCBI Taxonomy" id="4803"/>
    <lineage>
        <taxon>Eukaryota</taxon>
        <taxon>Sar</taxon>
        <taxon>Stramenopiles</taxon>
        <taxon>Oomycota</taxon>
        <taxon>Peronosporomycetes</taxon>
        <taxon>Pythiales</taxon>
        <taxon>Pythiaceae</taxon>
    </lineage>
</organism>
<evidence type="ECO:0008006" key="3">
    <source>
        <dbReference type="Google" id="ProtNLM"/>
    </source>
</evidence>
<protein>
    <recommendedName>
        <fullName evidence="3">Reverse transcriptase</fullName>
    </recommendedName>
</protein>
<name>A0AAV2YF80_9STRA</name>
<gene>
    <name evidence="1" type="ORF">N0F65_002176</name>
</gene>
<evidence type="ECO:0000313" key="2">
    <source>
        <dbReference type="Proteomes" id="UP001146120"/>
    </source>
</evidence>
<reference evidence="1" key="2">
    <citation type="journal article" date="2023" name="Microbiol Resour">
        <title>Decontamination and Annotation of the Draft Genome Sequence of the Oomycete Lagenidium giganteum ARSEF 373.</title>
        <authorList>
            <person name="Morgan W.R."/>
            <person name="Tartar A."/>
        </authorList>
    </citation>
    <scope>NUCLEOTIDE SEQUENCE</scope>
    <source>
        <strain evidence="1">ARSEF 373</strain>
    </source>
</reference>
<accession>A0AAV2YF80</accession>